<keyword evidence="4" id="KW-1185">Reference proteome</keyword>
<reference evidence="3" key="1">
    <citation type="submission" date="2023-01" db="EMBL/GenBank/DDBJ databases">
        <title>Draft genome sequence of Nocardiopsis sp. LSu2-4 isolated from halophytes.</title>
        <authorList>
            <person name="Duangmal K."/>
            <person name="Chantavorakit T."/>
        </authorList>
    </citation>
    <scope>NUCLEOTIDE SEQUENCE</scope>
    <source>
        <strain evidence="3">LSu2-4</strain>
    </source>
</reference>
<evidence type="ECO:0000313" key="4">
    <source>
        <dbReference type="Proteomes" id="UP001165685"/>
    </source>
</evidence>
<feature type="transmembrane region" description="Helical" evidence="2">
    <location>
        <begin position="7"/>
        <end position="27"/>
    </location>
</feature>
<organism evidence="3 4">
    <name type="scientific">Nocardiopsis suaedae</name>
    <dbReference type="NCBI Taxonomy" id="3018444"/>
    <lineage>
        <taxon>Bacteria</taxon>
        <taxon>Bacillati</taxon>
        <taxon>Actinomycetota</taxon>
        <taxon>Actinomycetes</taxon>
        <taxon>Streptosporangiales</taxon>
        <taxon>Nocardiopsidaceae</taxon>
        <taxon>Nocardiopsis</taxon>
    </lineage>
</organism>
<dbReference type="RefSeq" id="WP_270680204.1">
    <property type="nucleotide sequence ID" value="NZ_JAQFWP010000058.1"/>
</dbReference>
<feature type="region of interest" description="Disordered" evidence="1">
    <location>
        <begin position="69"/>
        <end position="140"/>
    </location>
</feature>
<protein>
    <submittedName>
        <fullName evidence="3">Uncharacterized protein</fullName>
    </submittedName>
</protein>
<comment type="caution">
    <text evidence="3">The sequence shown here is derived from an EMBL/GenBank/DDBJ whole genome shotgun (WGS) entry which is preliminary data.</text>
</comment>
<accession>A0ABT4TSD6</accession>
<evidence type="ECO:0000313" key="3">
    <source>
        <dbReference type="EMBL" id="MDA2807577.1"/>
    </source>
</evidence>
<feature type="compositionally biased region" description="Pro residues" evidence="1">
    <location>
        <begin position="131"/>
        <end position="140"/>
    </location>
</feature>
<gene>
    <name evidence="3" type="ORF">O4U47_23915</name>
</gene>
<name>A0ABT4TSD6_9ACTN</name>
<evidence type="ECO:0000256" key="1">
    <source>
        <dbReference type="SAM" id="MobiDB-lite"/>
    </source>
</evidence>
<dbReference type="Proteomes" id="UP001165685">
    <property type="component" value="Unassembled WGS sequence"/>
</dbReference>
<feature type="compositionally biased region" description="Low complexity" evidence="1">
    <location>
        <begin position="73"/>
        <end position="130"/>
    </location>
</feature>
<proteinExistence type="predicted"/>
<feature type="transmembrane region" description="Helical" evidence="2">
    <location>
        <begin position="39"/>
        <end position="60"/>
    </location>
</feature>
<sequence>MSVLITLRLIPIVILASISCAFGLYSIATGEVERGLQSLGAGGFLFLLGAAYFFVTRARARQINDRLNRRQAAKAAQQQQQHHQQYYPQQHAQQWPGQAHGHPQQQWHGQPQHGGWHGTPQGYPQQHPQQPYHPPYPPQH</sequence>
<keyword evidence="2" id="KW-0812">Transmembrane</keyword>
<dbReference type="EMBL" id="JAQFWP010000058">
    <property type="protein sequence ID" value="MDA2807577.1"/>
    <property type="molecule type" value="Genomic_DNA"/>
</dbReference>
<keyword evidence="2" id="KW-0472">Membrane</keyword>
<keyword evidence="2" id="KW-1133">Transmembrane helix</keyword>
<evidence type="ECO:0000256" key="2">
    <source>
        <dbReference type="SAM" id="Phobius"/>
    </source>
</evidence>